<dbReference type="InterPro" id="IPR018550">
    <property type="entry name" value="Lipid-A_deacylase-rel"/>
</dbReference>
<dbReference type="AlphaFoldDB" id="A0A964T5H3"/>
<keyword evidence="3" id="KW-1185">Reference proteome</keyword>
<proteinExistence type="predicted"/>
<dbReference type="EMBL" id="SPKJ01000032">
    <property type="protein sequence ID" value="MYZ48257.1"/>
    <property type="molecule type" value="Genomic_DNA"/>
</dbReference>
<name>A0A964T5H3_9HYPH</name>
<organism evidence="2 3">
    <name type="scientific">Propylenella binzhouense</name>
    <dbReference type="NCBI Taxonomy" id="2555902"/>
    <lineage>
        <taxon>Bacteria</taxon>
        <taxon>Pseudomonadati</taxon>
        <taxon>Pseudomonadota</taxon>
        <taxon>Alphaproteobacteria</taxon>
        <taxon>Hyphomicrobiales</taxon>
        <taxon>Propylenellaceae</taxon>
        <taxon>Propylenella</taxon>
    </lineage>
</organism>
<evidence type="ECO:0000313" key="2">
    <source>
        <dbReference type="EMBL" id="MYZ48257.1"/>
    </source>
</evidence>
<evidence type="ECO:0000256" key="1">
    <source>
        <dbReference type="SAM" id="SignalP"/>
    </source>
</evidence>
<reference evidence="2" key="1">
    <citation type="submission" date="2019-03" db="EMBL/GenBank/DDBJ databases">
        <title>Afifella sp. nov., isolated from activated sludge.</title>
        <authorList>
            <person name="Li Q."/>
            <person name="Liu Y."/>
        </authorList>
    </citation>
    <scope>NUCLEOTIDE SEQUENCE</scope>
    <source>
        <strain evidence="2">L72</strain>
    </source>
</reference>
<gene>
    <name evidence="2" type="ORF">E4O86_11095</name>
</gene>
<dbReference type="OrthoDB" id="8112769at2"/>
<keyword evidence="2" id="KW-0378">Hydrolase</keyword>
<dbReference type="PROSITE" id="PS51257">
    <property type="entry name" value="PROKAR_LIPOPROTEIN"/>
    <property type="match status" value="1"/>
</dbReference>
<feature type="chain" id="PRO_5037787929" evidence="1">
    <location>
        <begin position="20"/>
        <end position="200"/>
    </location>
</feature>
<dbReference type="Proteomes" id="UP000773614">
    <property type="component" value="Unassembled WGS sequence"/>
</dbReference>
<feature type="signal peptide" evidence="1">
    <location>
        <begin position="1"/>
        <end position="19"/>
    </location>
</feature>
<keyword evidence="1" id="KW-0732">Signal</keyword>
<comment type="caution">
    <text evidence="2">The sequence shown here is derived from an EMBL/GenBank/DDBJ whole genome shotgun (WGS) entry which is preliminary data.</text>
</comment>
<protein>
    <submittedName>
        <fullName evidence="2">Acyloxyacyl hydrolase</fullName>
    </submittedName>
</protein>
<dbReference type="RefSeq" id="WP_161140605.1">
    <property type="nucleotide sequence ID" value="NZ_SPKJ01000032.1"/>
</dbReference>
<sequence length="200" mass="21596">MRILGTALLLSLASGCAYAADLPPAAPSAELFSPQPVESRKFIDEVRVGATLFVDERDYVREEGLFVSGEVLFSRFVPEMQNPILNVLLRPRPHVGTTVSTAGKTSQIYAGLTWDIPVGKRFFVTGTFGGTVHNGVTGEQLVQNRPETGCSVLFRESIGLGVNITDRWSIIGAIDHSSNSGLCDPNDGLTHAGIWVGYKF</sequence>
<evidence type="ECO:0000313" key="3">
    <source>
        <dbReference type="Proteomes" id="UP000773614"/>
    </source>
</evidence>
<dbReference type="GO" id="GO:0016787">
    <property type="term" value="F:hydrolase activity"/>
    <property type="evidence" value="ECO:0007669"/>
    <property type="project" value="UniProtKB-KW"/>
</dbReference>
<dbReference type="Gene3D" id="2.40.160.20">
    <property type="match status" value="1"/>
</dbReference>
<dbReference type="Pfam" id="PF09411">
    <property type="entry name" value="PagL"/>
    <property type="match status" value="1"/>
</dbReference>
<accession>A0A964T5H3</accession>